<feature type="binding site" evidence="11">
    <location>
        <position position="111"/>
    </location>
    <ligand>
        <name>Zn(2+)</name>
        <dbReference type="ChEBI" id="CHEBI:29105"/>
        <note>catalytic</note>
    </ligand>
</feature>
<dbReference type="GO" id="GO:0055086">
    <property type="term" value="P:nucleobase-containing small molecule metabolic process"/>
    <property type="evidence" value="ECO:0007669"/>
    <property type="project" value="UniProtKB-ARBA"/>
</dbReference>
<evidence type="ECO:0000256" key="3">
    <source>
        <dbReference type="ARBA" id="ARBA00006576"/>
    </source>
</evidence>
<accession>A0A7R8UFT7</accession>
<evidence type="ECO:0000256" key="7">
    <source>
        <dbReference type="ARBA" id="ARBA00022833"/>
    </source>
</evidence>
<comment type="catalytic activity">
    <reaction evidence="12">
        <text>2'-deoxycytidine + H2O + H(+) = 2'-deoxyuridine + NH4(+)</text>
        <dbReference type="Rhea" id="RHEA:13433"/>
        <dbReference type="ChEBI" id="CHEBI:15377"/>
        <dbReference type="ChEBI" id="CHEBI:15378"/>
        <dbReference type="ChEBI" id="CHEBI:15698"/>
        <dbReference type="ChEBI" id="CHEBI:16450"/>
        <dbReference type="ChEBI" id="CHEBI:28938"/>
        <dbReference type="EC" id="3.5.4.5"/>
    </reaction>
</comment>
<dbReference type="NCBIfam" id="NF004064">
    <property type="entry name" value="PRK05578.1"/>
    <property type="match status" value="1"/>
</dbReference>
<protein>
    <recommendedName>
        <fullName evidence="4 12">Cytidine deaminase</fullName>
        <ecNumber evidence="4 12">3.5.4.5</ecNumber>
    </recommendedName>
    <alternativeName>
        <fullName evidence="8 12">Cytidine aminohydrolase</fullName>
    </alternativeName>
</protein>
<dbReference type="OrthoDB" id="414540at2759"/>
<evidence type="ECO:0000313" key="15">
    <source>
        <dbReference type="Proteomes" id="UP000594454"/>
    </source>
</evidence>
<dbReference type="GO" id="GO:0005829">
    <property type="term" value="C:cytosol"/>
    <property type="evidence" value="ECO:0007669"/>
    <property type="project" value="TreeGrafter"/>
</dbReference>
<feature type="active site" description="Proton donor" evidence="10">
    <location>
        <position position="76"/>
    </location>
</feature>
<dbReference type="InterPro" id="IPR002125">
    <property type="entry name" value="CMP_dCMP_dom"/>
</dbReference>
<evidence type="ECO:0000256" key="11">
    <source>
        <dbReference type="PIRSR" id="PIRSR606262-3"/>
    </source>
</evidence>
<evidence type="ECO:0000256" key="4">
    <source>
        <dbReference type="ARBA" id="ARBA00012783"/>
    </source>
</evidence>
<evidence type="ECO:0000256" key="1">
    <source>
        <dbReference type="ARBA" id="ARBA00001947"/>
    </source>
</evidence>
<dbReference type="PROSITE" id="PS51747">
    <property type="entry name" value="CYT_DCMP_DEAMINASES_2"/>
    <property type="match status" value="1"/>
</dbReference>
<dbReference type="InParanoid" id="A0A7R8UFT7"/>
<feature type="binding site" evidence="11">
    <location>
        <position position="108"/>
    </location>
    <ligand>
        <name>Zn(2+)</name>
        <dbReference type="ChEBI" id="CHEBI:29105"/>
        <note>catalytic</note>
    </ligand>
</feature>
<evidence type="ECO:0000256" key="12">
    <source>
        <dbReference type="RuleBase" id="RU364006"/>
    </source>
</evidence>
<feature type="domain" description="CMP/dCMP-type deaminase" evidence="13">
    <location>
        <begin position="22"/>
        <end position="151"/>
    </location>
</feature>
<dbReference type="InterPro" id="IPR006262">
    <property type="entry name" value="Cyt_deam_tetra"/>
</dbReference>
<dbReference type="PROSITE" id="PS00903">
    <property type="entry name" value="CYT_DCMP_DEAMINASES_1"/>
    <property type="match status" value="1"/>
</dbReference>
<dbReference type="CDD" id="cd01283">
    <property type="entry name" value="cytidine_deaminase"/>
    <property type="match status" value="1"/>
</dbReference>
<dbReference type="EMBL" id="LR899009">
    <property type="protein sequence ID" value="CAD7080068.1"/>
    <property type="molecule type" value="Genomic_DNA"/>
</dbReference>
<dbReference type="GO" id="GO:0008270">
    <property type="term" value="F:zinc ion binding"/>
    <property type="evidence" value="ECO:0007669"/>
    <property type="project" value="UniProtKB-UniRule"/>
</dbReference>
<dbReference type="InterPro" id="IPR016192">
    <property type="entry name" value="APOBEC/CMP_deaminase_Zn-bd"/>
</dbReference>
<dbReference type="Proteomes" id="UP000594454">
    <property type="component" value="Chromosome 1"/>
</dbReference>
<dbReference type="PANTHER" id="PTHR11644">
    <property type="entry name" value="CYTIDINE DEAMINASE"/>
    <property type="match status" value="1"/>
</dbReference>
<keyword evidence="15" id="KW-1185">Reference proteome</keyword>
<gene>
    <name evidence="14" type="ORF">HERILL_LOCUS3244</name>
</gene>
<name>A0A7R8UFT7_HERIL</name>
<dbReference type="NCBIfam" id="TIGR01354">
    <property type="entry name" value="cyt_deam_tetra"/>
    <property type="match status" value="1"/>
</dbReference>
<comment type="cofactor">
    <cofactor evidence="1 11 12">
        <name>Zn(2+)</name>
        <dbReference type="ChEBI" id="CHEBI:29105"/>
    </cofactor>
</comment>
<comment type="similarity">
    <text evidence="3 12">Belongs to the cytidine and deoxycytidylate deaminase family.</text>
</comment>
<keyword evidence="7 11" id="KW-0862">Zinc</keyword>
<dbReference type="AlphaFoldDB" id="A0A7R8UFT7"/>
<evidence type="ECO:0000259" key="13">
    <source>
        <dbReference type="PROSITE" id="PS51747"/>
    </source>
</evidence>
<sequence>MAQQAEVNGVSSNIKDFDSLDKSIQELIEAAVQARKRAYCPYSNFAVGAAIRATSGEIFTGCNIENGSIGLSLCAERGAIAKAVSEGHRAFAEIAIVAYQENSFTSPCGMCRQVLSEFTPIDMPVYLAKPAPSRVLCTSVCGLLPHRFIPDFKLPENLNFKDV</sequence>
<evidence type="ECO:0000256" key="10">
    <source>
        <dbReference type="PIRSR" id="PIRSR606262-1"/>
    </source>
</evidence>
<dbReference type="GO" id="GO:0004126">
    <property type="term" value="F:cytidine deaminase activity"/>
    <property type="evidence" value="ECO:0007669"/>
    <property type="project" value="UniProtKB-UniRule"/>
</dbReference>
<organism evidence="14 15">
    <name type="scientific">Hermetia illucens</name>
    <name type="common">Black soldier fly</name>
    <dbReference type="NCBI Taxonomy" id="343691"/>
    <lineage>
        <taxon>Eukaryota</taxon>
        <taxon>Metazoa</taxon>
        <taxon>Ecdysozoa</taxon>
        <taxon>Arthropoda</taxon>
        <taxon>Hexapoda</taxon>
        <taxon>Insecta</taxon>
        <taxon>Pterygota</taxon>
        <taxon>Neoptera</taxon>
        <taxon>Endopterygota</taxon>
        <taxon>Diptera</taxon>
        <taxon>Brachycera</taxon>
        <taxon>Stratiomyomorpha</taxon>
        <taxon>Stratiomyidae</taxon>
        <taxon>Hermetiinae</taxon>
        <taxon>Hermetia</taxon>
    </lineage>
</organism>
<dbReference type="Gene3D" id="3.40.140.10">
    <property type="entry name" value="Cytidine Deaminase, domain 2"/>
    <property type="match status" value="1"/>
</dbReference>
<dbReference type="GO" id="GO:0042802">
    <property type="term" value="F:identical protein binding"/>
    <property type="evidence" value="ECO:0007669"/>
    <property type="project" value="UniProtKB-ARBA"/>
</dbReference>
<dbReference type="FunCoup" id="A0A7R8UFT7">
    <property type="interactions" value="134"/>
</dbReference>
<proteinExistence type="inferred from homology"/>
<reference evidence="14 15" key="1">
    <citation type="submission" date="2020-11" db="EMBL/GenBank/DDBJ databases">
        <authorList>
            <person name="Wallbank WR R."/>
            <person name="Pardo Diaz C."/>
            <person name="Kozak K."/>
            <person name="Martin S."/>
            <person name="Jiggins C."/>
            <person name="Moest M."/>
            <person name="Warren A I."/>
            <person name="Generalovic N T."/>
            <person name="Byers J.R.P. K."/>
            <person name="Montejo-Kovacevich G."/>
            <person name="Yen C E."/>
        </authorList>
    </citation>
    <scope>NUCLEOTIDE SEQUENCE [LARGE SCALE GENOMIC DNA]</scope>
</reference>
<dbReference type="FunFam" id="3.40.140.10:FF:000008">
    <property type="entry name" value="Cytidine deaminase"/>
    <property type="match status" value="1"/>
</dbReference>
<comment type="catalytic activity">
    <reaction evidence="9 12">
        <text>cytidine + H2O + H(+) = uridine + NH4(+)</text>
        <dbReference type="Rhea" id="RHEA:16069"/>
        <dbReference type="ChEBI" id="CHEBI:15377"/>
        <dbReference type="ChEBI" id="CHEBI:15378"/>
        <dbReference type="ChEBI" id="CHEBI:16704"/>
        <dbReference type="ChEBI" id="CHEBI:17562"/>
        <dbReference type="ChEBI" id="CHEBI:28938"/>
        <dbReference type="EC" id="3.5.4.5"/>
    </reaction>
</comment>
<feature type="binding site" evidence="11">
    <location>
        <position position="74"/>
    </location>
    <ligand>
        <name>Zn(2+)</name>
        <dbReference type="ChEBI" id="CHEBI:29105"/>
        <note>catalytic</note>
    </ligand>
</feature>
<dbReference type="InterPro" id="IPR016193">
    <property type="entry name" value="Cytidine_deaminase-like"/>
</dbReference>
<keyword evidence="6 12" id="KW-0378">Hydrolase</keyword>
<dbReference type="EC" id="3.5.4.5" evidence="4 12"/>
<evidence type="ECO:0000256" key="6">
    <source>
        <dbReference type="ARBA" id="ARBA00022801"/>
    </source>
</evidence>
<comment type="function">
    <text evidence="2 12">This enzyme scavenges exogenous and endogenous cytidine and 2'-deoxycytidine for UMP synthesis.</text>
</comment>
<evidence type="ECO:0000256" key="8">
    <source>
        <dbReference type="ARBA" id="ARBA00032005"/>
    </source>
</evidence>
<evidence type="ECO:0000256" key="5">
    <source>
        <dbReference type="ARBA" id="ARBA00022723"/>
    </source>
</evidence>
<evidence type="ECO:0000256" key="2">
    <source>
        <dbReference type="ARBA" id="ARBA00003949"/>
    </source>
</evidence>
<evidence type="ECO:0000313" key="14">
    <source>
        <dbReference type="EMBL" id="CAD7080068.1"/>
    </source>
</evidence>
<dbReference type="PANTHER" id="PTHR11644:SF2">
    <property type="entry name" value="CYTIDINE DEAMINASE"/>
    <property type="match status" value="1"/>
</dbReference>
<dbReference type="InterPro" id="IPR050202">
    <property type="entry name" value="Cyt/Deoxycyt_deaminase"/>
</dbReference>
<dbReference type="GO" id="GO:0072527">
    <property type="term" value="P:pyrimidine-containing compound metabolic process"/>
    <property type="evidence" value="ECO:0007669"/>
    <property type="project" value="UniProtKB-ARBA"/>
</dbReference>
<keyword evidence="5 11" id="KW-0479">Metal-binding</keyword>
<dbReference type="Pfam" id="PF00383">
    <property type="entry name" value="dCMP_cyt_deam_1"/>
    <property type="match status" value="1"/>
</dbReference>
<dbReference type="SUPFAM" id="SSF53927">
    <property type="entry name" value="Cytidine deaminase-like"/>
    <property type="match status" value="1"/>
</dbReference>
<evidence type="ECO:0000256" key="9">
    <source>
        <dbReference type="ARBA" id="ARBA00049558"/>
    </source>
</evidence>